<accession>U7QDN5</accession>
<keyword evidence="2" id="KW-1185">Reference proteome</keyword>
<evidence type="ECO:0008006" key="3">
    <source>
        <dbReference type="Google" id="ProtNLM"/>
    </source>
</evidence>
<protein>
    <recommendedName>
        <fullName evidence="3">ACR family protein</fullName>
    </recommendedName>
</protein>
<evidence type="ECO:0000313" key="2">
    <source>
        <dbReference type="Proteomes" id="UP000017127"/>
    </source>
</evidence>
<evidence type="ECO:0000313" key="1">
    <source>
        <dbReference type="EMBL" id="ERT05115.1"/>
    </source>
</evidence>
<dbReference type="AlphaFoldDB" id="U7QDN5"/>
<dbReference type="PATRIC" id="fig|1348334.3.peg.4754"/>
<organism evidence="1 2">
    <name type="scientific">Lyngbya aestuarii BL J</name>
    <dbReference type="NCBI Taxonomy" id="1348334"/>
    <lineage>
        <taxon>Bacteria</taxon>
        <taxon>Bacillati</taxon>
        <taxon>Cyanobacteriota</taxon>
        <taxon>Cyanophyceae</taxon>
        <taxon>Oscillatoriophycideae</taxon>
        <taxon>Oscillatoriales</taxon>
        <taxon>Microcoleaceae</taxon>
        <taxon>Lyngbya</taxon>
    </lineage>
</organism>
<dbReference type="EMBL" id="AUZM01000067">
    <property type="protein sequence ID" value="ERT05115.1"/>
    <property type="molecule type" value="Genomic_DNA"/>
</dbReference>
<dbReference type="PANTHER" id="PTHR37953:SF1">
    <property type="entry name" value="UPF0127 PROTEIN MJ1496"/>
    <property type="match status" value="1"/>
</dbReference>
<proteinExistence type="predicted"/>
<dbReference type="InterPro" id="IPR003795">
    <property type="entry name" value="DUF192"/>
</dbReference>
<sequence>MAFCLLPLGLGAVLSGVVFPMQTASTLELFFFSDFIAQFSSPSEENLGQMLPITAQTTLGSEVIELEVARTPTQQQLGLMYRTSLPDNRGMLFSFSPPRVVGFWMKNCKISLDMIFIRNGIVQAIQVGAPPCTTEPCPTYGPQVPVDQVIEVRGGRTQALGVKPGDRIEIEYLNSDRRESLNQ</sequence>
<gene>
    <name evidence="1" type="ORF">M595_4932</name>
</gene>
<name>U7QDN5_9CYAN</name>
<dbReference type="Proteomes" id="UP000017127">
    <property type="component" value="Unassembled WGS sequence"/>
</dbReference>
<reference evidence="1 2" key="1">
    <citation type="journal article" date="2013" name="Front. Microbiol.">
        <title>Comparative genomic analyses of the cyanobacterium, Lyngbya aestuarii BL J, a powerful hydrogen producer.</title>
        <authorList>
            <person name="Kothari A."/>
            <person name="Vaughn M."/>
            <person name="Garcia-Pichel F."/>
        </authorList>
    </citation>
    <scope>NUCLEOTIDE SEQUENCE [LARGE SCALE GENOMIC DNA]</scope>
    <source>
        <strain evidence="1 2">BL J</strain>
    </source>
</reference>
<dbReference type="InterPro" id="IPR038695">
    <property type="entry name" value="Saro_0823-like_sf"/>
</dbReference>
<dbReference type="PANTHER" id="PTHR37953">
    <property type="entry name" value="UPF0127 PROTEIN MJ1496"/>
    <property type="match status" value="1"/>
</dbReference>
<dbReference type="Gene3D" id="2.60.120.1140">
    <property type="entry name" value="Protein of unknown function DUF192"/>
    <property type="match status" value="1"/>
</dbReference>
<comment type="caution">
    <text evidence="1">The sequence shown here is derived from an EMBL/GenBank/DDBJ whole genome shotgun (WGS) entry which is preliminary data.</text>
</comment>
<dbReference type="Pfam" id="PF02643">
    <property type="entry name" value="DUF192"/>
    <property type="match status" value="1"/>
</dbReference>